<sequence>MKMWTLEQLKYCKESEDKVEFKKGEHGNIAYDGGSRIKPSERRRCILGYVTALCNEKGGSIIIGMEDKYPHRIIGTSQCEGAIGQLEADIYRDTGIRVIVYELYENEINKKGRVLIIEVPSRPFGRVFKFEDVALMRVGEELKPMSDEVFLKIIQEQEPDFSEQLCENASINDLDDDAINILRQKYALKQKNPSFLTLPKKQILSDLGLIEGKKVTNAAILLLGKDSILQKLFPQAAIMLEYRSTESQIPFDNRKVYRQAFYLMIDKLWKDIDARNGAVQVKDGPYIFDIPYFNEEVIRESINNAIAHRDYRRNSETVIKQYPQKLIITNIGGFPIGVTIDNLLTIPSTPRNRLLADVLSKTGIVERSGQGVDKIFKNTLSEGKEAPDYSHSDMFKVELRLSATIKDKAFALFLESVQQSLTEEQKLSVFEIIALDKIRQGNDYKELDRKIIEKLEKRGLIEKRGKTKGAYYILSQSYYEFTDNKVEYFKRTSWDLSQAFSLIVSYLNKNSKAKMGEFVNLFDGHLSRKQVRTFIQQLVDNQILISEGKGYGTSYSLGNDYKKKDELMNKAFILGCEELKRRGEM</sequence>
<gene>
    <name evidence="3" type="ORF">DW027_16725</name>
    <name evidence="2" type="ORF">GA560_24295</name>
</gene>
<dbReference type="Gene3D" id="3.30.950.30">
    <property type="entry name" value="Schlafen, AAA domain"/>
    <property type="match status" value="1"/>
</dbReference>
<dbReference type="EMBL" id="WDER01000126">
    <property type="protein sequence ID" value="KAB6077917.1"/>
    <property type="molecule type" value="Genomic_DNA"/>
</dbReference>
<proteinExistence type="predicted"/>
<reference evidence="2 5" key="2">
    <citation type="journal article" date="2019" name="Nat. Med.">
        <title>A library of human gut bacterial isolates paired with longitudinal multiomics data enables mechanistic microbiome research.</title>
        <authorList>
            <person name="Poyet M."/>
            <person name="Groussin M."/>
            <person name="Gibbons S.M."/>
            <person name="Avila-Pacheco J."/>
            <person name="Jiang X."/>
            <person name="Kearney S.M."/>
            <person name="Perrotta A.R."/>
            <person name="Berdy B."/>
            <person name="Zhao S."/>
            <person name="Lieberman T.D."/>
            <person name="Swanson P.K."/>
            <person name="Smith M."/>
            <person name="Roesemann S."/>
            <person name="Alexander J.E."/>
            <person name="Rich S.A."/>
            <person name="Livny J."/>
            <person name="Vlamakis H."/>
            <person name="Clish C."/>
            <person name="Bullock K."/>
            <person name="Deik A."/>
            <person name="Scott J."/>
            <person name="Pierce K.A."/>
            <person name="Xavier R.J."/>
            <person name="Alm E.J."/>
        </authorList>
    </citation>
    <scope>NUCLEOTIDE SEQUENCE [LARGE SCALE GENOMIC DNA]</scope>
    <source>
        <strain evidence="2 5">BIOML-A73</strain>
    </source>
</reference>
<dbReference type="Pfam" id="PF13749">
    <property type="entry name" value="HATPase_c_4"/>
    <property type="match status" value="1"/>
</dbReference>
<name>A0A415KGF4_9BACE</name>
<dbReference type="Gene3D" id="3.30.565.60">
    <property type="match status" value="1"/>
</dbReference>
<dbReference type="InterPro" id="IPR038461">
    <property type="entry name" value="Schlafen_AlbA_2_dom_sf"/>
</dbReference>
<evidence type="ECO:0000313" key="4">
    <source>
        <dbReference type="Proteomes" id="UP000284495"/>
    </source>
</evidence>
<evidence type="ECO:0000313" key="5">
    <source>
        <dbReference type="Proteomes" id="UP000474077"/>
    </source>
</evidence>
<dbReference type="Proteomes" id="UP000284495">
    <property type="component" value="Unassembled WGS sequence"/>
</dbReference>
<protein>
    <submittedName>
        <fullName evidence="3">ATP-dependent DNA helicase RecG</fullName>
    </submittedName>
</protein>
<dbReference type="Pfam" id="PF04326">
    <property type="entry name" value="SLFN_AlbA_2"/>
    <property type="match status" value="1"/>
</dbReference>
<dbReference type="PANTHER" id="PTHR30595">
    <property type="entry name" value="GLPR-RELATED TRANSCRIPTIONAL REPRESSOR"/>
    <property type="match status" value="1"/>
</dbReference>
<keyword evidence="3" id="KW-0347">Helicase</keyword>
<dbReference type="InterPro" id="IPR036388">
    <property type="entry name" value="WH-like_DNA-bd_sf"/>
</dbReference>
<dbReference type="GO" id="GO:0004386">
    <property type="term" value="F:helicase activity"/>
    <property type="evidence" value="ECO:0007669"/>
    <property type="project" value="UniProtKB-KW"/>
</dbReference>
<evidence type="ECO:0000259" key="1">
    <source>
        <dbReference type="Pfam" id="PF04326"/>
    </source>
</evidence>
<evidence type="ECO:0000313" key="2">
    <source>
        <dbReference type="EMBL" id="KAB6077917.1"/>
    </source>
</evidence>
<dbReference type="EMBL" id="QROO01000023">
    <property type="protein sequence ID" value="RHL35362.1"/>
    <property type="molecule type" value="Genomic_DNA"/>
</dbReference>
<comment type="caution">
    <text evidence="3">The sequence shown here is derived from an EMBL/GenBank/DDBJ whole genome shotgun (WGS) entry which is preliminary data.</text>
</comment>
<accession>A0A415KGF4</accession>
<keyword evidence="3" id="KW-0067">ATP-binding</keyword>
<dbReference type="AlphaFoldDB" id="A0A415KGF4"/>
<dbReference type="PANTHER" id="PTHR30595:SF6">
    <property type="entry name" value="SCHLAFEN ALBA-2 DOMAIN-CONTAINING PROTEIN"/>
    <property type="match status" value="1"/>
</dbReference>
<keyword evidence="3" id="KW-0547">Nucleotide-binding</keyword>
<keyword evidence="3" id="KW-0378">Hydrolase</keyword>
<organism evidence="3 4">
    <name type="scientific">Bacteroides xylanisolvens</name>
    <dbReference type="NCBI Taxonomy" id="371601"/>
    <lineage>
        <taxon>Bacteria</taxon>
        <taxon>Pseudomonadati</taxon>
        <taxon>Bacteroidota</taxon>
        <taxon>Bacteroidia</taxon>
        <taxon>Bacteroidales</taxon>
        <taxon>Bacteroidaceae</taxon>
        <taxon>Bacteroides</taxon>
    </lineage>
</organism>
<feature type="domain" description="Schlafen AlbA-2" evidence="1">
    <location>
        <begin position="39"/>
        <end position="145"/>
    </location>
</feature>
<dbReference type="Proteomes" id="UP000474077">
    <property type="component" value="Unassembled WGS sequence"/>
</dbReference>
<evidence type="ECO:0000313" key="3">
    <source>
        <dbReference type="EMBL" id="RHL35362.1"/>
    </source>
</evidence>
<dbReference type="InterPro" id="IPR038475">
    <property type="entry name" value="RecG_C_sf"/>
</dbReference>
<dbReference type="InterPro" id="IPR007421">
    <property type="entry name" value="Schlafen_AlbA_2_dom"/>
</dbReference>
<dbReference type="Gene3D" id="1.10.10.10">
    <property type="entry name" value="Winged helix-like DNA-binding domain superfamily/Winged helix DNA-binding domain"/>
    <property type="match status" value="1"/>
</dbReference>
<reference evidence="3 4" key="1">
    <citation type="submission" date="2018-08" db="EMBL/GenBank/DDBJ databases">
        <title>A genome reference for cultivated species of the human gut microbiota.</title>
        <authorList>
            <person name="Zou Y."/>
            <person name="Xue W."/>
            <person name="Luo G."/>
        </authorList>
    </citation>
    <scope>NUCLEOTIDE SEQUENCE [LARGE SCALE GENOMIC DNA]</scope>
    <source>
        <strain evidence="3 4">AF38-2</strain>
    </source>
</reference>